<dbReference type="InterPro" id="IPR051531">
    <property type="entry name" value="N-acetyltransferase"/>
</dbReference>
<dbReference type="EMBL" id="JAFLCK010000012">
    <property type="protein sequence ID" value="MBN8660657.1"/>
    <property type="molecule type" value="Genomic_DNA"/>
</dbReference>
<dbReference type="PANTHER" id="PTHR43792:SF1">
    <property type="entry name" value="N-ACETYLTRANSFERASE DOMAIN-CONTAINING PROTEIN"/>
    <property type="match status" value="1"/>
</dbReference>
<reference evidence="2" key="1">
    <citation type="submission" date="2021-02" db="EMBL/GenBank/DDBJ databases">
        <title>Genome-Resolved Metagenomics of a Microbial Community Performing Photosynthetic Biological Nutrient Removal.</title>
        <authorList>
            <person name="Mcdaniel E.A."/>
        </authorList>
    </citation>
    <scope>NUCLEOTIDE SEQUENCE</scope>
    <source>
        <strain evidence="2">UWPOB_OBS1</strain>
    </source>
</reference>
<accession>A0A8J7PFY7</accession>
<name>A0A8J7PFY7_9BACT</name>
<dbReference type="InterPro" id="IPR016181">
    <property type="entry name" value="Acyl_CoA_acyltransferase"/>
</dbReference>
<evidence type="ECO:0000313" key="2">
    <source>
        <dbReference type="EMBL" id="MBN8660657.1"/>
    </source>
</evidence>
<sequence length="188" mass="21440">MSIFSPLSPMEPLGLETERLILRRWRKSDFKPFARMNQDPMVMEFFPRRLDAEQTQALIQRIERGFEEHGFGLYAAELKESGAFIGFVGLSVPSFNAHFTPAVEIGWRLASDQWGKGLATEAATEVMRAGFEDFGLTEIVSMTAVNNLRSRRVMEKLGMQTSSEDDFEHPYVPAGPLKKHVLYRKLRP</sequence>
<dbReference type="AlphaFoldDB" id="A0A8J7PFY7"/>
<organism evidence="2 3">
    <name type="scientific">Candidatus Obscuribacter phosphatis</name>
    <dbReference type="NCBI Taxonomy" id="1906157"/>
    <lineage>
        <taxon>Bacteria</taxon>
        <taxon>Bacillati</taxon>
        <taxon>Candidatus Melainabacteria</taxon>
        <taxon>Candidatus Obscuribacterales</taxon>
        <taxon>Candidatus Obscuribacteraceae</taxon>
        <taxon>Candidatus Obscuribacter</taxon>
    </lineage>
</organism>
<dbReference type="PANTHER" id="PTHR43792">
    <property type="entry name" value="GNAT FAMILY, PUTATIVE (AFU_ORTHOLOGUE AFUA_3G00765)-RELATED-RELATED"/>
    <property type="match status" value="1"/>
</dbReference>
<dbReference type="GO" id="GO:0016747">
    <property type="term" value="F:acyltransferase activity, transferring groups other than amino-acyl groups"/>
    <property type="evidence" value="ECO:0007669"/>
    <property type="project" value="InterPro"/>
</dbReference>
<comment type="caution">
    <text evidence="2">The sequence shown here is derived from an EMBL/GenBank/DDBJ whole genome shotgun (WGS) entry which is preliminary data.</text>
</comment>
<dbReference type="PROSITE" id="PS51186">
    <property type="entry name" value="GNAT"/>
    <property type="match status" value="1"/>
</dbReference>
<evidence type="ECO:0000313" key="3">
    <source>
        <dbReference type="Proteomes" id="UP000664277"/>
    </source>
</evidence>
<dbReference type="Pfam" id="PF13302">
    <property type="entry name" value="Acetyltransf_3"/>
    <property type="match status" value="1"/>
</dbReference>
<dbReference type="Proteomes" id="UP000664277">
    <property type="component" value="Unassembled WGS sequence"/>
</dbReference>
<feature type="domain" description="N-acetyltransferase" evidence="1">
    <location>
        <begin position="20"/>
        <end position="188"/>
    </location>
</feature>
<dbReference type="Gene3D" id="3.40.630.30">
    <property type="match status" value="1"/>
</dbReference>
<dbReference type="SUPFAM" id="SSF55729">
    <property type="entry name" value="Acyl-CoA N-acyltransferases (Nat)"/>
    <property type="match status" value="1"/>
</dbReference>
<gene>
    <name evidence="2" type="ORF">J0M35_09860</name>
</gene>
<evidence type="ECO:0000259" key="1">
    <source>
        <dbReference type="PROSITE" id="PS51186"/>
    </source>
</evidence>
<proteinExistence type="predicted"/>
<protein>
    <submittedName>
        <fullName evidence="2">GNAT family N-acetyltransferase</fullName>
    </submittedName>
</protein>
<dbReference type="InterPro" id="IPR000182">
    <property type="entry name" value="GNAT_dom"/>
</dbReference>